<dbReference type="AlphaFoldDB" id="A0A396RNY8"/>
<evidence type="ECO:0000313" key="1">
    <source>
        <dbReference type="EMBL" id="RHW18234.1"/>
    </source>
</evidence>
<keyword evidence="2" id="KW-1185">Reference proteome</keyword>
<proteinExistence type="predicted"/>
<dbReference type="EMBL" id="QWLV01000002">
    <property type="protein sequence ID" value="RHW18234.1"/>
    <property type="molecule type" value="Genomic_DNA"/>
</dbReference>
<comment type="caution">
    <text evidence="1">The sequence shown here is derived from an EMBL/GenBank/DDBJ whole genome shotgun (WGS) entry which is preliminary data.</text>
</comment>
<name>A0A396RNY8_9SPHN</name>
<organism evidence="1 2">
    <name type="scientific">Sphingomonas gilva</name>
    <dbReference type="NCBI Taxonomy" id="2305907"/>
    <lineage>
        <taxon>Bacteria</taxon>
        <taxon>Pseudomonadati</taxon>
        <taxon>Pseudomonadota</taxon>
        <taxon>Alphaproteobacteria</taxon>
        <taxon>Sphingomonadales</taxon>
        <taxon>Sphingomonadaceae</taxon>
        <taxon>Sphingomonas</taxon>
    </lineage>
</organism>
<evidence type="ECO:0008006" key="3">
    <source>
        <dbReference type="Google" id="ProtNLM"/>
    </source>
</evidence>
<gene>
    <name evidence="1" type="ORF">D1610_07070</name>
</gene>
<protein>
    <recommendedName>
        <fullName evidence="3">XRE family transcriptional regulator</fullName>
    </recommendedName>
</protein>
<sequence>MEAIAEALRIEFGNTPSTIKTVARMTNTNERTVKNWFDAKNGPSGENLVILMHNSQEVLQAVLLLSGHHDLLVTMKVTATKNKLREMLEMLDELSSSETP</sequence>
<reference evidence="1 2" key="1">
    <citation type="submission" date="2018-08" db="EMBL/GenBank/DDBJ databases">
        <title>The multiple taxonomic identification of Sphingomonas gilva.</title>
        <authorList>
            <person name="Zhu D."/>
            <person name="Zheng S."/>
        </authorList>
    </citation>
    <scope>NUCLEOTIDE SEQUENCE [LARGE SCALE GENOMIC DNA]</scope>
    <source>
        <strain evidence="1 2">ZDH117</strain>
    </source>
</reference>
<dbReference type="Proteomes" id="UP000266693">
    <property type="component" value="Unassembled WGS sequence"/>
</dbReference>
<accession>A0A396RNY8</accession>
<evidence type="ECO:0000313" key="2">
    <source>
        <dbReference type="Proteomes" id="UP000266693"/>
    </source>
</evidence>